<dbReference type="PANTHER" id="PTHR47219">
    <property type="entry name" value="RAB GTPASE-ACTIVATING PROTEIN 1-LIKE"/>
    <property type="match status" value="1"/>
</dbReference>
<evidence type="ECO:0000259" key="2">
    <source>
        <dbReference type="PROSITE" id="PS50086"/>
    </source>
</evidence>
<dbReference type="InterPro" id="IPR000195">
    <property type="entry name" value="Rab-GAP-TBC_dom"/>
</dbReference>
<feature type="compositionally biased region" description="Low complexity" evidence="1">
    <location>
        <begin position="1250"/>
        <end position="1263"/>
    </location>
</feature>
<dbReference type="PROSITE" id="PS50086">
    <property type="entry name" value="TBC_RABGAP"/>
    <property type="match status" value="1"/>
</dbReference>
<dbReference type="GO" id="GO:0005096">
    <property type="term" value="F:GTPase activator activity"/>
    <property type="evidence" value="ECO:0007669"/>
    <property type="project" value="TreeGrafter"/>
</dbReference>
<feature type="compositionally biased region" description="Basic and acidic residues" evidence="1">
    <location>
        <begin position="593"/>
        <end position="610"/>
    </location>
</feature>
<dbReference type="Pfam" id="PF00566">
    <property type="entry name" value="RabGAP-TBC"/>
    <property type="match status" value="1"/>
</dbReference>
<feature type="compositionally biased region" description="Polar residues" evidence="1">
    <location>
        <begin position="103"/>
        <end position="114"/>
    </location>
</feature>
<feature type="compositionally biased region" description="Low complexity" evidence="1">
    <location>
        <begin position="74"/>
        <end position="86"/>
    </location>
</feature>
<comment type="caution">
    <text evidence="3">The sequence shown here is derived from an EMBL/GenBank/DDBJ whole genome shotgun (WGS) entry which is preliminary data.</text>
</comment>
<dbReference type="InterPro" id="IPR050302">
    <property type="entry name" value="Rab_GAP_TBC_domain"/>
</dbReference>
<feature type="compositionally biased region" description="Low complexity" evidence="1">
    <location>
        <begin position="130"/>
        <end position="146"/>
    </location>
</feature>
<name>A0A9P6Q2G2_9FUNG</name>
<feature type="compositionally biased region" description="Low complexity" evidence="1">
    <location>
        <begin position="1410"/>
        <end position="1421"/>
    </location>
</feature>
<gene>
    <name evidence="3" type="ORF">BG011_003337</name>
</gene>
<dbReference type="FunFam" id="1.10.8.270:FF:000016">
    <property type="entry name" value="TBC1 domain family member 2A"/>
    <property type="match status" value="1"/>
</dbReference>
<feature type="region of interest" description="Disordered" evidence="1">
    <location>
        <begin position="57"/>
        <end position="176"/>
    </location>
</feature>
<dbReference type="OrthoDB" id="159449at2759"/>
<reference evidence="3" key="1">
    <citation type="journal article" date="2020" name="Fungal Divers.">
        <title>Resolving the Mortierellaceae phylogeny through synthesis of multi-gene phylogenetics and phylogenomics.</title>
        <authorList>
            <person name="Vandepol N."/>
            <person name="Liber J."/>
            <person name="Desiro A."/>
            <person name="Na H."/>
            <person name="Kennedy M."/>
            <person name="Barry K."/>
            <person name="Grigoriev I.V."/>
            <person name="Miller A.N."/>
            <person name="O'Donnell K."/>
            <person name="Stajich J.E."/>
            <person name="Bonito G."/>
        </authorList>
    </citation>
    <scope>NUCLEOTIDE SEQUENCE</scope>
    <source>
        <strain evidence="3">KOD948</strain>
    </source>
</reference>
<dbReference type="GO" id="GO:0031267">
    <property type="term" value="F:small GTPase binding"/>
    <property type="evidence" value="ECO:0007669"/>
    <property type="project" value="TreeGrafter"/>
</dbReference>
<proteinExistence type="predicted"/>
<dbReference type="Gene3D" id="1.10.472.80">
    <property type="entry name" value="Ypt/Rab-GAP domain of gyp1p, domain 3"/>
    <property type="match status" value="1"/>
</dbReference>
<feature type="compositionally biased region" description="Basic residues" evidence="1">
    <location>
        <begin position="468"/>
        <end position="477"/>
    </location>
</feature>
<dbReference type="Gene3D" id="1.10.10.750">
    <property type="entry name" value="Ypt/Rab-GAP domain of gyp1p, domain 1"/>
    <property type="match status" value="1"/>
</dbReference>
<feature type="compositionally biased region" description="Pro residues" evidence="1">
    <location>
        <begin position="707"/>
        <end position="716"/>
    </location>
</feature>
<feature type="compositionally biased region" description="Basic and acidic residues" evidence="1">
    <location>
        <begin position="721"/>
        <end position="735"/>
    </location>
</feature>
<dbReference type="SUPFAM" id="SSF47923">
    <property type="entry name" value="Ypt/Rab-GAP domain of gyp1p"/>
    <property type="match status" value="2"/>
</dbReference>
<feature type="region of interest" description="Disordered" evidence="1">
    <location>
        <begin position="236"/>
        <end position="282"/>
    </location>
</feature>
<dbReference type="Proteomes" id="UP000726737">
    <property type="component" value="Unassembled WGS sequence"/>
</dbReference>
<feature type="region of interest" description="Disordered" evidence="1">
    <location>
        <begin position="1379"/>
        <end position="1428"/>
    </location>
</feature>
<dbReference type="EMBL" id="JAAAJA010000222">
    <property type="protein sequence ID" value="KAG0258345.1"/>
    <property type="molecule type" value="Genomic_DNA"/>
</dbReference>
<dbReference type="FunFam" id="1.10.472.80:FF:000008">
    <property type="entry name" value="TBC1 domain family member 10A"/>
    <property type="match status" value="1"/>
</dbReference>
<feature type="domain" description="Rab-GAP TBC" evidence="2">
    <location>
        <begin position="983"/>
        <end position="1169"/>
    </location>
</feature>
<feature type="compositionally biased region" description="Basic and acidic residues" evidence="1">
    <location>
        <begin position="810"/>
        <end position="819"/>
    </location>
</feature>
<accession>A0A9P6Q2G2</accession>
<feature type="region of interest" description="Disordered" evidence="1">
    <location>
        <begin position="419"/>
        <end position="518"/>
    </location>
</feature>
<evidence type="ECO:0000256" key="1">
    <source>
        <dbReference type="SAM" id="MobiDB-lite"/>
    </source>
</evidence>
<feature type="region of interest" description="Disordered" evidence="1">
    <location>
        <begin position="809"/>
        <end position="830"/>
    </location>
</feature>
<dbReference type="InterPro" id="IPR035969">
    <property type="entry name" value="Rab-GAP_TBC_sf"/>
</dbReference>
<feature type="region of interest" description="Disordered" evidence="1">
    <location>
        <begin position="1236"/>
        <end position="1321"/>
    </location>
</feature>
<feature type="compositionally biased region" description="Pro residues" evidence="1">
    <location>
        <begin position="117"/>
        <end position="129"/>
    </location>
</feature>
<sequence length="1498" mass="163880">MALNGIAQGYARCNVRGESDQDLMFFAGEHVVLLERLGSGLCMGVCEGVVGRFREQDVDFDPPTTSSEAEVEGPLPTTSPSLTPSLSPMPMPSPSPSTPLSKTVETTALSQLLHPSNPSPPACPPPSDPQPLLLPQSSTPTTAPSLRPVHVQANTRSGKSSTLNKKRAQAPASLSNITPKQCSLPITLSASARHALASSLALDPLKAGEATAASTAVSQRLGPRKLLSAENLKNMAAASSNSPRRLILSLPPAPSMVLPPPPAQSSPSQKPLTPLQLQSTGTPYLPAAATPPLWPSQLMPPNSIYPKGVLRHKHSAGLLSPVTTLRTSSSVDLNNGSSASITMTMLGIKSNVFNQQDHQQPRRVPAPVNPIYQLSTPSSSCASLSTISRPVSPVSVTSTTMSAAQTISSVRSERAVISMTTSTAETSSKSIISFSQPASPTKEEPEQQQQQQQQNSQSPPPPPPPPPPKKRRLRRPTLLRTNKDSLSSSSSSLKSPSCDGPLPQRHQPHPTQDHKPSMLDDLRFKTHNVLRKAGFSIAPDAGLFADRESKKEVDLKVVRMSPPLSATLDGAQKQLPSPRDEQRANEPVTGSTDTKDKSKEKEKEKTKEGGKSTGLFGRPRSRSVKENRPVLLDSQPPLPSAASSIGFSTASQLSTSSSSTSSFSARFDRIRQWSVSDRGHHRSNSGPARHSDVSSQQSMSDPRHAVPLPPLPPLPPQVAVEGRESNVAENHALEGRRKKKGHQRRMSEATTLTVASTRSAGGYPQRFQIQQQQHQHSGMGHQYPERQQHQLRSAVGSWFGKGMGKRRSYHSIEESDPRKPHVLGNGIEGGMDSRPTSMLFLDCEEYDEDLFDDTDVEEEEQNDHHHRRLQSGATEAGELPVVMEIAVEKKPQVLVNDYGFIYDVKDEEHQVLKQDQAQTGSLVGDMAAKLDSAFLAEHERKRVQKKLHEYNRMSEAKWIHAVTQLQPEQVKKSNKYKKLARGGVPTSVRGRVWQFLANVDRYKEPGVFQDLLTRGHIPIHDVIARDIHRCYPDHVHFRDGMEGTGQEDLHSILKAYAHYKPSVGYCQGMGRLVGMMLMQMSVEEAFWLLVATIEGYLNEYFTPTLRQLRIDALVFERLLKAQDPRLATHLERNDVLPIMYMTQWFLTLFTMSLPWASVLRVWDVFYFDGVKTLFRVGLAVLQICRTHLLEQCPSSSECMDYLLHVPLQLLGPEILLEKTAYRIRLRRENIEKMTALTAGEMDAREGGSGITSSSVGGQTTGMSDIEEKDTDSNKIPEVLEETESIASRSEVSTLLRRQASGESSPTASSPAHSNIDTDSTTAITTVTMDTETGNTTPTESIQEVVLDSIDLISTKNCNHNTGEAKAIELETESTMTDSLSMPVQNNNTHTCNDSSEKESPTLSSRQDHVQAQPQLQPSPQQKYTPLRSLKLSTSSSALVLKMTTEEKTLPSPVSSIPSKSITISPLPPLRPAIAAPSAPSQGSGFLFKLRKRAGTLHK</sequence>
<evidence type="ECO:0000313" key="3">
    <source>
        <dbReference type="EMBL" id="KAG0258345.1"/>
    </source>
</evidence>
<feature type="compositionally biased region" description="Polar residues" evidence="1">
    <location>
        <begin position="419"/>
        <end position="438"/>
    </location>
</feature>
<feature type="compositionally biased region" description="Polar residues" evidence="1">
    <location>
        <begin position="1379"/>
        <end position="1393"/>
    </location>
</feature>
<feature type="compositionally biased region" description="Low complexity" evidence="1">
    <location>
        <begin position="447"/>
        <end position="457"/>
    </location>
</feature>
<keyword evidence="4" id="KW-1185">Reference proteome</keyword>
<feature type="compositionally biased region" description="Pro residues" evidence="1">
    <location>
        <begin position="87"/>
        <end position="97"/>
    </location>
</feature>
<feature type="compositionally biased region" description="Polar residues" evidence="1">
    <location>
        <begin position="152"/>
        <end position="163"/>
    </location>
</feature>
<organism evidence="3 4">
    <name type="scientific">Mortierella polycephala</name>
    <dbReference type="NCBI Taxonomy" id="41804"/>
    <lineage>
        <taxon>Eukaryota</taxon>
        <taxon>Fungi</taxon>
        <taxon>Fungi incertae sedis</taxon>
        <taxon>Mucoromycota</taxon>
        <taxon>Mortierellomycotina</taxon>
        <taxon>Mortierellomycetes</taxon>
        <taxon>Mortierellales</taxon>
        <taxon>Mortierellaceae</taxon>
        <taxon>Mortierella</taxon>
    </lineage>
</organism>
<feature type="compositionally biased region" description="Pro residues" evidence="1">
    <location>
        <begin position="458"/>
        <end position="467"/>
    </location>
</feature>
<dbReference type="PANTHER" id="PTHR47219:SF9">
    <property type="entry name" value="GTPASE ACTIVATING PROTEIN AND CENTROSOME-ASSOCIATED, ISOFORM B"/>
    <property type="match status" value="1"/>
</dbReference>
<feature type="compositionally biased region" description="Polar residues" evidence="1">
    <location>
        <begin position="1300"/>
        <end position="1314"/>
    </location>
</feature>
<feature type="region of interest" description="Disordered" evidence="1">
    <location>
        <begin position="674"/>
        <end position="749"/>
    </location>
</feature>
<feature type="compositionally biased region" description="Pro residues" evidence="1">
    <location>
        <begin position="251"/>
        <end position="264"/>
    </location>
</feature>
<dbReference type="Gene3D" id="1.10.8.270">
    <property type="entry name" value="putative rabgap domain of human tbc1 domain family member 14 like domains"/>
    <property type="match status" value="1"/>
</dbReference>
<dbReference type="SMART" id="SM00164">
    <property type="entry name" value="TBC"/>
    <property type="match status" value="1"/>
</dbReference>
<feature type="compositionally biased region" description="Low complexity" evidence="1">
    <location>
        <begin position="478"/>
        <end position="497"/>
    </location>
</feature>
<protein>
    <recommendedName>
        <fullName evidence="2">Rab-GAP TBC domain-containing protein</fullName>
    </recommendedName>
</protein>
<feature type="region of interest" description="Disordered" evidence="1">
    <location>
        <begin position="561"/>
        <end position="639"/>
    </location>
</feature>
<evidence type="ECO:0000313" key="4">
    <source>
        <dbReference type="Proteomes" id="UP000726737"/>
    </source>
</evidence>